<dbReference type="Pfam" id="PF05090">
    <property type="entry name" value="HTTM"/>
    <property type="match status" value="1"/>
</dbReference>
<dbReference type="AlphaFoldDB" id="A0AAX4HVG6"/>
<feature type="transmembrane region" description="Helical" evidence="5">
    <location>
        <begin position="21"/>
        <end position="41"/>
    </location>
</feature>
<dbReference type="Proteomes" id="UP001324634">
    <property type="component" value="Chromosome"/>
</dbReference>
<dbReference type="SMART" id="SM00752">
    <property type="entry name" value="HTTM"/>
    <property type="match status" value="1"/>
</dbReference>
<name>A0AAX4HVG6_9BACT</name>
<dbReference type="PANTHER" id="PTHR39535:SF2">
    <property type="entry name" value="HTTM DOMAIN-CONTAINING PROTEIN"/>
    <property type="match status" value="1"/>
</dbReference>
<feature type="transmembrane region" description="Helical" evidence="5">
    <location>
        <begin position="82"/>
        <end position="102"/>
    </location>
</feature>
<evidence type="ECO:0000313" key="8">
    <source>
        <dbReference type="Proteomes" id="UP001324634"/>
    </source>
</evidence>
<reference evidence="7 8" key="1">
    <citation type="submission" date="2023-11" db="EMBL/GenBank/DDBJ databases">
        <title>Peredibacter starrii A3.12.</title>
        <authorList>
            <person name="Mitchell R.J."/>
        </authorList>
    </citation>
    <scope>NUCLEOTIDE SEQUENCE [LARGE SCALE GENOMIC DNA]</scope>
    <source>
        <strain evidence="7 8">A3.12</strain>
    </source>
</reference>
<dbReference type="InterPro" id="IPR052964">
    <property type="entry name" value="Sporulation_signal_mat"/>
</dbReference>
<sequence length="325" mass="37689">MFSLGRALRSYDKFFFEVKPTEGIALFRIVWIGLILIQFLFDVNNVSDFYGPHALISLSTVKEQFPFVHANLFHFFNPSYEVTYGLFIVYGLSLITSLFGFFTRTSLVIALLCMTSFHQRTIWYLSSSEVLMRTITLLLVFSPCGHTLSVDSILGKYFPRFKQPRDWPVWALRLIQIQLSVVYLWTVWHKLKGETWLDGTAVYYATRVESLGNFSIPFLFNSLPAMKFMTWGTLVIEFALGALIWNQKLRKPIILIGLFFHLALLYVMGIWFEFYLMALLINFYRPEELKAFVVKKADALVLGIQETNLTAAIKERMIRTLRGQA</sequence>
<organism evidence="7 8">
    <name type="scientific">Peredibacter starrii</name>
    <dbReference type="NCBI Taxonomy" id="28202"/>
    <lineage>
        <taxon>Bacteria</taxon>
        <taxon>Pseudomonadati</taxon>
        <taxon>Bdellovibrionota</taxon>
        <taxon>Bacteriovoracia</taxon>
        <taxon>Bacteriovoracales</taxon>
        <taxon>Bacteriovoracaceae</taxon>
        <taxon>Peredibacter</taxon>
    </lineage>
</organism>
<evidence type="ECO:0000256" key="2">
    <source>
        <dbReference type="ARBA" id="ARBA00022692"/>
    </source>
</evidence>
<gene>
    <name evidence="7" type="ORF">SOO65_04140</name>
</gene>
<feature type="domain" description="HTTM-like" evidence="6">
    <location>
        <begin position="16"/>
        <end position="287"/>
    </location>
</feature>
<feature type="transmembrane region" description="Helical" evidence="5">
    <location>
        <begin position="253"/>
        <end position="281"/>
    </location>
</feature>
<dbReference type="KEGG" id="psti:SOO65_04140"/>
<evidence type="ECO:0000313" key="7">
    <source>
        <dbReference type="EMBL" id="WPU67208.1"/>
    </source>
</evidence>
<dbReference type="EMBL" id="CP139487">
    <property type="protein sequence ID" value="WPU67208.1"/>
    <property type="molecule type" value="Genomic_DNA"/>
</dbReference>
<evidence type="ECO:0000256" key="3">
    <source>
        <dbReference type="ARBA" id="ARBA00022989"/>
    </source>
</evidence>
<evidence type="ECO:0000256" key="1">
    <source>
        <dbReference type="ARBA" id="ARBA00004127"/>
    </source>
</evidence>
<comment type="subcellular location">
    <subcellularLocation>
        <location evidence="1">Endomembrane system</location>
        <topology evidence="1">Multi-pass membrane protein</topology>
    </subcellularLocation>
</comment>
<dbReference type="InterPro" id="IPR053934">
    <property type="entry name" value="HTTM_dom"/>
</dbReference>
<keyword evidence="2 5" id="KW-0812">Transmembrane</keyword>
<protein>
    <submittedName>
        <fullName evidence="7">HTTM domain-containing protein</fullName>
    </submittedName>
</protein>
<dbReference type="InterPro" id="IPR011020">
    <property type="entry name" value="HTTM-like"/>
</dbReference>
<feature type="transmembrane region" description="Helical" evidence="5">
    <location>
        <begin position="228"/>
        <end position="246"/>
    </location>
</feature>
<feature type="transmembrane region" description="Helical" evidence="5">
    <location>
        <begin position="170"/>
        <end position="188"/>
    </location>
</feature>
<dbReference type="RefSeq" id="WP_321400174.1">
    <property type="nucleotide sequence ID" value="NZ_CP139487.1"/>
</dbReference>
<evidence type="ECO:0000259" key="6">
    <source>
        <dbReference type="SMART" id="SM00752"/>
    </source>
</evidence>
<keyword evidence="8" id="KW-1185">Reference proteome</keyword>
<dbReference type="GO" id="GO:0012505">
    <property type="term" value="C:endomembrane system"/>
    <property type="evidence" value="ECO:0007669"/>
    <property type="project" value="UniProtKB-SubCell"/>
</dbReference>
<accession>A0AAX4HVG6</accession>
<keyword evidence="4 5" id="KW-0472">Membrane</keyword>
<keyword evidence="3 5" id="KW-1133">Transmembrane helix</keyword>
<proteinExistence type="predicted"/>
<dbReference type="PANTHER" id="PTHR39535">
    <property type="entry name" value="SPORULATION-DELAYING PROTEIN SDPB"/>
    <property type="match status" value="1"/>
</dbReference>
<evidence type="ECO:0000256" key="4">
    <source>
        <dbReference type="ARBA" id="ARBA00023136"/>
    </source>
</evidence>
<evidence type="ECO:0000256" key="5">
    <source>
        <dbReference type="SAM" id="Phobius"/>
    </source>
</evidence>